<gene>
    <name evidence="1" type="ORF">L798_12137</name>
</gene>
<dbReference type="EMBL" id="KK852923">
    <property type="protein sequence ID" value="KDR13738.1"/>
    <property type="molecule type" value="Genomic_DNA"/>
</dbReference>
<keyword evidence="2" id="KW-1185">Reference proteome</keyword>
<reference evidence="1 2" key="1">
    <citation type="journal article" date="2014" name="Nat. Commun.">
        <title>Molecular traces of alternative social organization in a termite genome.</title>
        <authorList>
            <person name="Terrapon N."/>
            <person name="Li C."/>
            <person name="Robertson H.M."/>
            <person name="Ji L."/>
            <person name="Meng X."/>
            <person name="Booth W."/>
            <person name="Chen Z."/>
            <person name="Childers C.P."/>
            <person name="Glastad K.M."/>
            <person name="Gokhale K."/>
            <person name="Gowin J."/>
            <person name="Gronenberg W."/>
            <person name="Hermansen R.A."/>
            <person name="Hu H."/>
            <person name="Hunt B.G."/>
            <person name="Huylmans A.K."/>
            <person name="Khalil S.M."/>
            <person name="Mitchell R.D."/>
            <person name="Munoz-Torres M.C."/>
            <person name="Mustard J.A."/>
            <person name="Pan H."/>
            <person name="Reese J.T."/>
            <person name="Scharf M.E."/>
            <person name="Sun F."/>
            <person name="Vogel H."/>
            <person name="Xiao J."/>
            <person name="Yang W."/>
            <person name="Yang Z."/>
            <person name="Yang Z."/>
            <person name="Zhou J."/>
            <person name="Zhu J."/>
            <person name="Brent C.S."/>
            <person name="Elsik C.G."/>
            <person name="Goodisman M.A."/>
            <person name="Liberles D.A."/>
            <person name="Roe R.M."/>
            <person name="Vargo E.L."/>
            <person name="Vilcinskas A."/>
            <person name="Wang J."/>
            <person name="Bornberg-Bauer E."/>
            <person name="Korb J."/>
            <person name="Zhang G."/>
            <person name="Liebig J."/>
        </authorList>
    </citation>
    <scope>NUCLEOTIDE SEQUENCE [LARGE SCALE GENOMIC DNA]</scope>
    <source>
        <tissue evidence="1">Whole organism</tissue>
    </source>
</reference>
<organism evidence="1 2">
    <name type="scientific">Zootermopsis nevadensis</name>
    <name type="common">Dampwood termite</name>
    <dbReference type="NCBI Taxonomy" id="136037"/>
    <lineage>
        <taxon>Eukaryota</taxon>
        <taxon>Metazoa</taxon>
        <taxon>Ecdysozoa</taxon>
        <taxon>Arthropoda</taxon>
        <taxon>Hexapoda</taxon>
        <taxon>Insecta</taxon>
        <taxon>Pterygota</taxon>
        <taxon>Neoptera</taxon>
        <taxon>Polyneoptera</taxon>
        <taxon>Dictyoptera</taxon>
        <taxon>Blattodea</taxon>
        <taxon>Blattoidea</taxon>
        <taxon>Termitoidae</taxon>
        <taxon>Termopsidae</taxon>
        <taxon>Zootermopsis</taxon>
    </lineage>
</organism>
<proteinExistence type="predicted"/>
<protein>
    <submittedName>
        <fullName evidence="1">Uncharacterized protein</fullName>
    </submittedName>
</protein>
<name>A0A067R695_ZOONE</name>
<accession>A0A067R695</accession>
<evidence type="ECO:0000313" key="2">
    <source>
        <dbReference type="Proteomes" id="UP000027135"/>
    </source>
</evidence>
<dbReference type="AlphaFoldDB" id="A0A067R695"/>
<sequence>MCDERDSYVQIMLQSPAKRVPKIVLHRAEEIFPSLKGTSQNIDKIKIENEVDVLSEEDSVCVRNDEVSTPSAFPIIKDEWKNCMDLVKDEPDSDSDMCQDGNQVIGVKAEDVSDIKIEEHPIPITNLVMKDEQEVSPLNS</sequence>
<dbReference type="Proteomes" id="UP000027135">
    <property type="component" value="Unassembled WGS sequence"/>
</dbReference>
<evidence type="ECO:0000313" key="1">
    <source>
        <dbReference type="EMBL" id="KDR13738.1"/>
    </source>
</evidence>
<dbReference type="InParanoid" id="A0A067R695"/>